<evidence type="ECO:0000259" key="12">
    <source>
        <dbReference type="Pfam" id="PF01761"/>
    </source>
</evidence>
<organism evidence="14 15">
    <name type="scientific">Candidatus Magasanikbacteria bacterium RIFOXYC2_FULL_42_28</name>
    <dbReference type="NCBI Taxonomy" id="1798704"/>
    <lineage>
        <taxon>Bacteria</taxon>
        <taxon>Candidatus Magasanikiibacteriota</taxon>
    </lineage>
</organism>
<dbReference type="InterPro" id="IPR030963">
    <property type="entry name" value="DHQ_synth_fam"/>
</dbReference>
<dbReference type="FunFam" id="3.40.50.1970:FF:000007">
    <property type="entry name" value="Pentafunctional AROM polypeptide"/>
    <property type="match status" value="1"/>
</dbReference>
<evidence type="ECO:0000259" key="13">
    <source>
        <dbReference type="Pfam" id="PF24621"/>
    </source>
</evidence>
<dbReference type="GO" id="GO:0009073">
    <property type="term" value="P:aromatic amino acid family biosynthetic process"/>
    <property type="evidence" value="ECO:0007669"/>
    <property type="project" value="InterPro"/>
</dbReference>
<sequence length="367" mass="40054">MKKIIVRNLTQNYPIYIGQNLGSQLTAVVKRLTVRGGQVVVIMDNQVQRLFGQKIKNVLSSVKPLFLTFAGGEKNKNQTTVTRLQNELLRRQLGRDTVIVAVGGGVVGDLAGFVAATYLRGVRYVQVPTTLLAMVDSSIGGKVGIDTPYGKNTIGSFYPPQAVIMDLDFLVGLPRPELVNGLMEAIKTFLTSDKRSLSLLSKLNFDNVKNSSVAWQQIISRSAQIKSAIVANDEKEGGERKIINFGHTIGHVLELLSNFKIRHGLAVGYGILAEMEMAHLLKILSKKDLELAIKSLKIGGLDVVNSPFNKFSAKAIVNATKYDKKKEGGVPCYVLLKTIGKVLVKNGRYAHPVPSKIIMEALKIVGC</sequence>
<dbReference type="PANTHER" id="PTHR43622:SF1">
    <property type="entry name" value="3-DEHYDROQUINATE SYNTHASE"/>
    <property type="match status" value="1"/>
</dbReference>
<evidence type="ECO:0000256" key="2">
    <source>
        <dbReference type="ARBA" id="ARBA00001941"/>
    </source>
</evidence>
<name>A0A1F6NWW1_9BACT</name>
<dbReference type="GO" id="GO:0046872">
    <property type="term" value="F:metal ion binding"/>
    <property type="evidence" value="ECO:0007669"/>
    <property type="project" value="UniProtKB-KW"/>
</dbReference>
<dbReference type="STRING" id="1798704.A3J93_02150"/>
<accession>A0A1F6NWW1</accession>
<evidence type="ECO:0000256" key="6">
    <source>
        <dbReference type="ARBA" id="ARBA00022833"/>
    </source>
</evidence>
<proteinExistence type="predicted"/>
<dbReference type="PANTHER" id="PTHR43622">
    <property type="entry name" value="3-DEHYDROQUINATE SYNTHASE"/>
    <property type="match status" value="1"/>
</dbReference>
<dbReference type="InterPro" id="IPR016037">
    <property type="entry name" value="DHQ_synth_AroB"/>
</dbReference>
<keyword evidence="9" id="KW-0170">Cobalt</keyword>
<evidence type="ECO:0000256" key="8">
    <source>
        <dbReference type="ARBA" id="ARBA00023239"/>
    </source>
</evidence>
<dbReference type="PIRSF" id="PIRSF001455">
    <property type="entry name" value="DHQ_synth"/>
    <property type="match status" value="1"/>
</dbReference>
<dbReference type="Gene3D" id="1.20.1090.10">
    <property type="entry name" value="Dehydroquinate synthase-like - alpha domain"/>
    <property type="match status" value="1"/>
</dbReference>
<feature type="domain" description="3-dehydroquinate synthase N-terminal" evidence="12">
    <location>
        <begin position="68"/>
        <end position="178"/>
    </location>
</feature>
<keyword evidence="11" id="KW-1133">Transmembrane helix</keyword>
<keyword evidence="4" id="KW-0479">Metal-binding</keyword>
<protein>
    <recommendedName>
        <fullName evidence="10">3-dehydroquinate synthase</fullName>
        <ecNumber evidence="10">4.2.3.4</ecNumber>
    </recommendedName>
</protein>
<dbReference type="Pfam" id="PF24621">
    <property type="entry name" value="DHQS_C"/>
    <property type="match status" value="1"/>
</dbReference>
<dbReference type="Pfam" id="PF01761">
    <property type="entry name" value="DHQ_synthase"/>
    <property type="match status" value="1"/>
</dbReference>
<evidence type="ECO:0000313" key="14">
    <source>
        <dbReference type="EMBL" id="OGH88300.1"/>
    </source>
</evidence>
<keyword evidence="6" id="KW-0862">Zinc</keyword>
<comment type="caution">
    <text evidence="14">The sequence shown here is derived from an EMBL/GenBank/DDBJ whole genome shotgun (WGS) entry which is preliminary data.</text>
</comment>
<evidence type="ECO:0000256" key="1">
    <source>
        <dbReference type="ARBA" id="ARBA00001911"/>
    </source>
</evidence>
<dbReference type="EMBL" id="MFQZ01000004">
    <property type="protein sequence ID" value="OGH88300.1"/>
    <property type="molecule type" value="Genomic_DNA"/>
</dbReference>
<evidence type="ECO:0000256" key="11">
    <source>
        <dbReference type="SAM" id="Phobius"/>
    </source>
</evidence>
<gene>
    <name evidence="14" type="ORF">A3J93_02150</name>
</gene>
<keyword evidence="11" id="KW-0812">Transmembrane</keyword>
<dbReference type="NCBIfam" id="TIGR01357">
    <property type="entry name" value="aroB"/>
    <property type="match status" value="1"/>
</dbReference>
<dbReference type="CDD" id="cd08195">
    <property type="entry name" value="DHQS"/>
    <property type="match status" value="1"/>
</dbReference>
<dbReference type="GO" id="GO:0005737">
    <property type="term" value="C:cytoplasm"/>
    <property type="evidence" value="ECO:0007669"/>
    <property type="project" value="InterPro"/>
</dbReference>
<comment type="cofactor">
    <cofactor evidence="2">
        <name>Co(2+)</name>
        <dbReference type="ChEBI" id="CHEBI:48828"/>
    </cofactor>
</comment>
<evidence type="ECO:0000313" key="15">
    <source>
        <dbReference type="Proteomes" id="UP000177907"/>
    </source>
</evidence>
<dbReference type="InterPro" id="IPR050071">
    <property type="entry name" value="Dehydroquinate_synthase"/>
</dbReference>
<dbReference type="SUPFAM" id="SSF56796">
    <property type="entry name" value="Dehydroquinate synthase-like"/>
    <property type="match status" value="1"/>
</dbReference>
<keyword evidence="11" id="KW-0472">Membrane</keyword>
<dbReference type="InterPro" id="IPR056179">
    <property type="entry name" value="DHQS_C"/>
</dbReference>
<dbReference type="Proteomes" id="UP000177907">
    <property type="component" value="Unassembled WGS sequence"/>
</dbReference>
<reference evidence="14 15" key="1">
    <citation type="journal article" date="2016" name="Nat. Commun.">
        <title>Thousands of microbial genomes shed light on interconnected biogeochemical processes in an aquifer system.</title>
        <authorList>
            <person name="Anantharaman K."/>
            <person name="Brown C.T."/>
            <person name="Hug L.A."/>
            <person name="Sharon I."/>
            <person name="Castelle C.J."/>
            <person name="Probst A.J."/>
            <person name="Thomas B.C."/>
            <person name="Singh A."/>
            <person name="Wilkins M.J."/>
            <person name="Karaoz U."/>
            <person name="Brodie E.L."/>
            <person name="Williams K.H."/>
            <person name="Hubbard S.S."/>
            <person name="Banfield J.F."/>
        </authorList>
    </citation>
    <scope>NUCLEOTIDE SEQUENCE [LARGE SCALE GENOMIC DNA]</scope>
</reference>
<keyword evidence="5" id="KW-0547">Nucleotide-binding</keyword>
<feature type="domain" description="3-dehydroquinate synthase C-terminal" evidence="13">
    <location>
        <begin position="181"/>
        <end position="326"/>
    </location>
</feature>
<dbReference type="AlphaFoldDB" id="A0A1F6NWW1"/>
<feature type="transmembrane region" description="Helical" evidence="11">
    <location>
        <begin position="98"/>
        <end position="119"/>
    </location>
</feature>
<evidence type="ECO:0000256" key="9">
    <source>
        <dbReference type="ARBA" id="ARBA00023285"/>
    </source>
</evidence>
<evidence type="ECO:0000256" key="5">
    <source>
        <dbReference type="ARBA" id="ARBA00022741"/>
    </source>
</evidence>
<evidence type="ECO:0000256" key="7">
    <source>
        <dbReference type="ARBA" id="ARBA00023027"/>
    </source>
</evidence>
<comment type="cofactor">
    <cofactor evidence="1">
        <name>NAD(+)</name>
        <dbReference type="ChEBI" id="CHEBI:57540"/>
    </cofactor>
</comment>
<dbReference type="Gene3D" id="3.40.50.1970">
    <property type="match status" value="1"/>
</dbReference>
<evidence type="ECO:0000256" key="4">
    <source>
        <dbReference type="ARBA" id="ARBA00022723"/>
    </source>
</evidence>
<dbReference type="GO" id="GO:0003856">
    <property type="term" value="F:3-dehydroquinate synthase activity"/>
    <property type="evidence" value="ECO:0007669"/>
    <property type="project" value="UniProtKB-UniRule"/>
</dbReference>
<comment type="cofactor">
    <cofactor evidence="3">
        <name>Zn(2+)</name>
        <dbReference type="ChEBI" id="CHEBI:29105"/>
    </cofactor>
</comment>
<dbReference type="InterPro" id="IPR030960">
    <property type="entry name" value="DHQS/DOIS_N"/>
</dbReference>
<evidence type="ECO:0000256" key="3">
    <source>
        <dbReference type="ARBA" id="ARBA00001947"/>
    </source>
</evidence>
<evidence type="ECO:0000256" key="10">
    <source>
        <dbReference type="NCBIfam" id="TIGR01357"/>
    </source>
</evidence>
<keyword evidence="7" id="KW-0520">NAD</keyword>
<dbReference type="GO" id="GO:0009423">
    <property type="term" value="P:chorismate biosynthetic process"/>
    <property type="evidence" value="ECO:0007669"/>
    <property type="project" value="UniProtKB-UniRule"/>
</dbReference>
<keyword evidence="8" id="KW-0456">Lyase</keyword>
<dbReference type="GO" id="GO:0000166">
    <property type="term" value="F:nucleotide binding"/>
    <property type="evidence" value="ECO:0007669"/>
    <property type="project" value="UniProtKB-KW"/>
</dbReference>
<dbReference type="EC" id="4.2.3.4" evidence="10"/>